<dbReference type="PROSITE" id="PS51375">
    <property type="entry name" value="PPR"/>
    <property type="match status" value="1"/>
</dbReference>
<proteinExistence type="predicted"/>
<dbReference type="PANTHER" id="PTHR47447">
    <property type="entry name" value="OS03G0856100 PROTEIN"/>
    <property type="match status" value="1"/>
</dbReference>
<evidence type="ECO:0000256" key="2">
    <source>
        <dbReference type="PROSITE-ProRule" id="PRU00708"/>
    </source>
</evidence>
<evidence type="ECO:0008006" key="5">
    <source>
        <dbReference type="Google" id="ProtNLM"/>
    </source>
</evidence>
<evidence type="ECO:0000256" key="1">
    <source>
        <dbReference type="ARBA" id="ARBA00022737"/>
    </source>
</evidence>
<dbReference type="OrthoDB" id="47432at2759"/>
<feature type="repeat" description="PPR" evidence="2">
    <location>
        <begin position="64"/>
        <end position="98"/>
    </location>
</feature>
<keyword evidence="4" id="KW-1185">Reference proteome</keyword>
<dbReference type="AlphaFoldDB" id="A0A836CGW7"/>
<dbReference type="EMBL" id="JAFCMP010000113">
    <property type="protein sequence ID" value="KAG5186100.1"/>
    <property type="molecule type" value="Genomic_DNA"/>
</dbReference>
<dbReference type="PANTHER" id="PTHR47447:SF17">
    <property type="entry name" value="OS12G0638900 PROTEIN"/>
    <property type="match status" value="1"/>
</dbReference>
<keyword evidence="1" id="KW-0677">Repeat</keyword>
<reference evidence="3" key="1">
    <citation type="submission" date="2021-02" db="EMBL/GenBank/DDBJ databases">
        <title>First Annotated Genome of the Yellow-green Alga Tribonema minus.</title>
        <authorList>
            <person name="Mahan K.M."/>
        </authorList>
    </citation>
    <scope>NUCLEOTIDE SEQUENCE</scope>
    <source>
        <strain evidence="3">UTEX B ZZ1240</strain>
    </source>
</reference>
<sequence>MLLSARIRQLGIGSRVLAAGLKSGSGGGVPNALHFTTAISACAAAGSSASASDIWRLMLSQDKPAQRWAALLDIIGAAGQADQMLAMYREMRASGHRPDVFVLNIMLAHAGGTDSCSVAEPVWGELQQYDKEADEA</sequence>
<organism evidence="3 4">
    <name type="scientific">Tribonema minus</name>
    <dbReference type="NCBI Taxonomy" id="303371"/>
    <lineage>
        <taxon>Eukaryota</taxon>
        <taxon>Sar</taxon>
        <taxon>Stramenopiles</taxon>
        <taxon>Ochrophyta</taxon>
        <taxon>PX clade</taxon>
        <taxon>Xanthophyceae</taxon>
        <taxon>Tribonematales</taxon>
        <taxon>Tribonemataceae</taxon>
        <taxon>Tribonema</taxon>
    </lineage>
</organism>
<dbReference type="NCBIfam" id="TIGR00756">
    <property type="entry name" value="PPR"/>
    <property type="match status" value="1"/>
</dbReference>
<dbReference type="InterPro" id="IPR011990">
    <property type="entry name" value="TPR-like_helical_dom_sf"/>
</dbReference>
<accession>A0A836CGW7</accession>
<gene>
    <name evidence="3" type="ORF">JKP88DRAFT_348144</name>
</gene>
<dbReference type="Gene3D" id="1.25.40.10">
    <property type="entry name" value="Tetratricopeptide repeat domain"/>
    <property type="match status" value="1"/>
</dbReference>
<comment type="caution">
    <text evidence="3">The sequence shown here is derived from an EMBL/GenBank/DDBJ whole genome shotgun (WGS) entry which is preliminary data.</text>
</comment>
<name>A0A836CGW7_9STRA</name>
<dbReference type="Proteomes" id="UP000664859">
    <property type="component" value="Unassembled WGS sequence"/>
</dbReference>
<evidence type="ECO:0000313" key="4">
    <source>
        <dbReference type="Proteomes" id="UP000664859"/>
    </source>
</evidence>
<protein>
    <recommendedName>
        <fullName evidence="5">Pentatricopeptide repeat-containing protein</fullName>
    </recommendedName>
</protein>
<evidence type="ECO:0000313" key="3">
    <source>
        <dbReference type="EMBL" id="KAG5186100.1"/>
    </source>
</evidence>
<dbReference type="InterPro" id="IPR002885">
    <property type="entry name" value="PPR_rpt"/>
</dbReference>